<comment type="caution">
    <text evidence="2">The sequence shown here is derived from an EMBL/GenBank/DDBJ whole genome shotgun (WGS) entry which is preliminary data.</text>
</comment>
<protein>
    <submittedName>
        <fullName evidence="2">Uncharacterized protein</fullName>
    </submittedName>
</protein>
<reference evidence="2 3" key="1">
    <citation type="submission" date="2018-08" db="EMBL/GenBank/DDBJ databases">
        <title>Aphanomyces genome sequencing and annotation.</title>
        <authorList>
            <person name="Minardi D."/>
            <person name="Oidtmann B."/>
            <person name="Van Der Giezen M."/>
            <person name="Studholme D.J."/>
        </authorList>
    </citation>
    <scope>NUCLEOTIDE SEQUENCE [LARGE SCALE GENOMIC DNA]</scope>
    <source>
        <strain evidence="2 3">NJM0002</strain>
    </source>
</reference>
<accession>A0A3R6Y3K1</accession>
<organism evidence="2 3">
    <name type="scientific">Aphanomyces invadans</name>
    <dbReference type="NCBI Taxonomy" id="157072"/>
    <lineage>
        <taxon>Eukaryota</taxon>
        <taxon>Sar</taxon>
        <taxon>Stramenopiles</taxon>
        <taxon>Oomycota</taxon>
        <taxon>Saprolegniomycetes</taxon>
        <taxon>Saprolegniales</taxon>
        <taxon>Verrucalvaceae</taxon>
        <taxon>Aphanomyces</taxon>
    </lineage>
</organism>
<dbReference type="VEuPathDB" id="FungiDB:H310_03760"/>
<dbReference type="AlphaFoldDB" id="A0A3R6Y3K1"/>
<name>A0A3R6Y3K1_9STRA</name>
<keyword evidence="3" id="KW-1185">Reference proteome</keyword>
<feature type="compositionally biased region" description="Polar residues" evidence="1">
    <location>
        <begin position="50"/>
        <end position="66"/>
    </location>
</feature>
<evidence type="ECO:0000313" key="2">
    <source>
        <dbReference type="EMBL" id="RHY25566.1"/>
    </source>
</evidence>
<evidence type="ECO:0000256" key="1">
    <source>
        <dbReference type="SAM" id="MobiDB-lite"/>
    </source>
</evidence>
<dbReference type="Proteomes" id="UP000285060">
    <property type="component" value="Unassembled WGS sequence"/>
</dbReference>
<feature type="region of interest" description="Disordered" evidence="1">
    <location>
        <begin position="50"/>
        <end position="77"/>
    </location>
</feature>
<dbReference type="EMBL" id="QUSY01001256">
    <property type="protein sequence ID" value="RHY25566.1"/>
    <property type="molecule type" value="Genomic_DNA"/>
</dbReference>
<gene>
    <name evidence="2" type="ORF">DYB32_008230</name>
</gene>
<sequence length="285" mass="31624">MFFVHRVKVPGTSSLLQARRGAASVNGLPSISATSTPHVPISPTVIETSTPRTTVPTVADTTSRLSTAPLDKPPSHLSRAASLDVSPYLHDDDVPDDNVSNLPERLSVGGHPYVVSIRHMMDQAFTTTSSSWDSSASDAAAGDVEIFRARDSYSAESRLSDLVKLEQILVSPPRVRARTLSWSPQATLAETVWWHPEQQLVEVLDDFLDCMKRIYDDRCLKVMPRRRVEADLEGMLDAIETVRRHSDAPTLEAADEMVRMIHHVMEDVHGLHHFGQKGEVEYVKL</sequence>
<evidence type="ECO:0000313" key="3">
    <source>
        <dbReference type="Proteomes" id="UP000285060"/>
    </source>
</evidence>
<proteinExistence type="predicted"/>